<dbReference type="NCBIfam" id="NF033551">
    <property type="entry name" value="transpos_IS1182"/>
    <property type="match status" value="1"/>
</dbReference>
<name>A0A0X3Y081_FUSNC</name>
<evidence type="ECO:0000313" key="3">
    <source>
        <dbReference type="EMBL" id="KUL98417.1"/>
    </source>
</evidence>
<proteinExistence type="predicted"/>
<feature type="domain" description="Transposase InsH N-terminal" evidence="2">
    <location>
        <begin position="21"/>
        <end position="109"/>
    </location>
</feature>
<reference evidence="3 4" key="1">
    <citation type="submission" date="2015-10" db="EMBL/GenBank/DDBJ databases">
        <authorList>
            <person name="Gilbert D.G."/>
        </authorList>
    </citation>
    <scope>NUCLEOTIDE SEQUENCE [LARGE SCALE GENOMIC DNA]</scope>
    <source>
        <strain evidence="3 4">ChDC F311</strain>
    </source>
</reference>
<dbReference type="Pfam" id="PF01609">
    <property type="entry name" value="DDE_Tnp_1"/>
    <property type="match status" value="1"/>
</dbReference>
<comment type="caution">
    <text evidence="3">The sequence shown here is derived from an EMBL/GenBank/DDBJ whole genome shotgun (WGS) entry which is preliminary data.</text>
</comment>
<evidence type="ECO:0000259" key="2">
    <source>
        <dbReference type="Pfam" id="PF05598"/>
    </source>
</evidence>
<dbReference type="InterPro" id="IPR047629">
    <property type="entry name" value="IS1182_transpos"/>
</dbReference>
<evidence type="ECO:0000313" key="4">
    <source>
        <dbReference type="Proteomes" id="UP000054800"/>
    </source>
</evidence>
<dbReference type="Proteomes" id="UP000054800">
    <property type="component" value="Unassembled WGS sequence"/>
</dbReference>
<dbReference type="AlphaFoldDB" id="A0A0X3Y081"/>
<dbReference type="OrthoDB" id="85592at2"/>
<evidence type="ECO:0000259" key="1">
    <source>
        <dbReference type="Pfam" id="PF01609"/>
    </source>
</evidence>
<dbReference type="PANTHER" id="PTHR33408:SF2">
    <property type="entry name" value="TRANSPOSASE DDE DOMAIN-CONTAINING PROTEIN"/>
    <property type="match status" value="1"/>
</dbReference>
<dbReference type="EMBL" id="LMVH01000001">
    <property type="protein sequence ID" value="KUL98417.1"/>
    <property type="molecule type" value="Genomic_DNA"/>
</dbReference>
<organism evidence="3 4">
    <name type="scientific">Fusobacterium nucleatum subsp. nucleatum</name>
    <dbReference type="NCBI Taxonomy" id="76856"/>
    <lineage>
        <taxon>Bacteria</taxon>
        <taxon>Fusobacteriati</taxon>
        <taxon>Fusobacteriota</taxon>
        <taxon>Fusobacteriia</taxon>
        <taxon>Fusobacteriales</taxon>
        <taxon>Fusobacteriaceae</taxon>
        <taxon>Fusobacterium</taxon>
    </lineage>
</organism>
<protein>
    <submittedName>
        <fullName evidence="3">Transposase</fullName>
    </submittedName>
</protein>
<dbReference type="InterPro" id="IPR002559">
    <property type="entry name" value="Transposase_11"/>
</dbReference>
<gene>
    <name evidence="3" type="ORF">RO03_02480</name>
</gene>
<feature type="domain" description="Transposase IS4-like" evidence="1">
    <location>
        <begin position="252"/>
        <end position="471"/>
    </location>
</feature>
<dbReference type="InterPro" id="IPR008490">
    <property type="entry name" value="Transposase_InsH_N"/>
</dbReference>
<dbReference type="RefSeq" id="WP_059222491.1">
    <property type="nucleotide sequence ID" value="NZ_LMVH01000001.1"/>
</dbReference>
<sequence length="493" mass="58769">MIKPINNNKYFKFFQPKLFYINNDIDNDDPVRLLSAILEEMDFSNLLQVFPNKTKVHPVNMFAVIIYAYSQGKYSTRDIEFLCRDSQRTQYLLNSLNVPSYSTISRFLSKASDIIYELFCQFVEKLFKLSEIPTETIYIDGTKIEAYANKYSFVWKKSTLKYKEKLEENILELIDEFNKYFNKEKELDNIFDIFSYLKKLKIQKIYGRGKRKSKEQLFLEKAQSYVEKFNKYTNYLEILGERNSFSKTDKEATFMRMKEDYMRNGQLKPGYNLQIGVISEYIASYEIFHNPADTKTLIPFLEKIKSQNIEIKNVVADAGYESFPNYEYLEKNNYVSYIKPIYYEKSKTRKYQKNLNRVENLEYDEKENRLFRKDGLELEFQYYGEDGKTIYFKNPETEKIIKYNNEFRRLSKKSKDNIESELGKQLRMNRSIQVEGAFAVLKEDMKLRKLKVRGKNSTKREIGLFCIAYNFNKYLAKLSRKKQGVVLHPLKIA</sequence>
<accession>A0A0X3Y081</accession>
<dbReference type="Pfam" id="PF05598">
    <property type="entry name" value="DUF772"/>
    <property type="match status" value="1"/>
</dbReference>
<dbReference type="PANTHER" id="PTHR33408">
    <property type="entry name" value="TRANSPOSASE"/>
    <property type="match status" value="1"/>
</dbReference>